<sequence length="65" mass="7367">MSDKERAYLTDKVVHRPNRANNGTFSALPNIVNFVCKIIWSMLMDKLKAKSIITPTFAVRLSQSV</sequence>
<feature type="non-terminal residue" evidence="1">
    <location>
        <position position="65"/>
    </location>
</feature>
<accession>A0A0C2CDI8</accession>
<evidence type="ECO:0000313" key="2">
    <source>
        <dbReference type="Proteomes" id="UP000054047"/>
    </source>
</evidence>
<evidence type="ECO:0000313" key="1">
    <source>
        <dbReference type="EMBL" id="KIH47907.1"/>
    </source>
</evidence>
<gene>
    <name evidence="1" type="ORF">ANCDUO_22028</name>
</gene>
<keyword evidence="2" id="KW-1185">Reference proteome</keyword>
<dbReference type="Proteomes" id="UP000054047">
    <property type="component" value="Unassembled WGS sequence"/>
</dbReference>
<dbReference type="OrthoDB" id="2985014at2759"/>
<protein>
    <submittedName>
        <fullName evidence="1">Uncharacterized protein</fullName>
    </submittedName>
</protein>
<reference evidence="1 2" key="1">
    <citation type="submission" date="2013-12" db="EMBL/GenBank/DDBJ databases">
        <title>Draft genome of the parsitic nematode Ancylostoma duodenale.</title>
        <authorList>
            <person name="Mitreva M."/>
        </authorList>
    </citation>
    <scope>NUCLEOTIDE SEQUENCE [LARGE SCALE GENOMIC DNA]</scope>
    <source>
        <strain evidence="1 2">Zhejiang</strain>
    </source>
</reference>
<organism evidence="1 2">
    <name type="scientific">Ancylostoma duodenale</name>
    <dbReference type="NCBI Taxonomy" id="51022"/>
    <lineage>
        <taxon>Eukaryota</taxon>
        <taxon>Metazoa</taxon>
        <taxon>Ecdysozoa</taxon>
        <taxon>Nematoda</taxon>
        <taxon>Chromadorea</taxon>
        <taxon>Rhabditida</taxon>
        <taxon>Rhabditina</taxon>
        <taxon>Rhabditomorpha</taxon>
        <taxon>Strongyloidea</taxon>
        <taxon>Ancylostomatidae</taxon>
        <taxon>Ancylostomatinae</taxon>
        <taxon>Ancylostoma</taxon>
    </lineage>
</organism>
<dbReference type="AlphaFoldDB" id="A0A0C2CDI8"/>
<proteinExistence type="predicted"/>
<dbReference type="EMBL" id="KN764619">
    <property type="protein sequence ID" value="KIH47907.1"/>
    <property type="molecule type" value="Genomic_DNA"/>
</dbReference>
<name>A0A0C2CDI8_9BILA</name>